<dbReference type="RefSeq" id="WP_106588637.1">
    <property type="nucleotide sequence ID" value="NZ_PYAV01000006.1"/>
</dbReference>
<name>A0A2P8HIC6_9BACI</name>
<dbReference type="EMBL" id="PYAV01000006">
    <property type="protein sequence ID" value="PSL45968.1"/>
    <property type="molecule type" value="Genomic_DNA"/>
</dbReference>
<dbReference type="Pfam" id="PF10704">
    <property type="entry name" value="DUF2508"/>
    <property type="match status" value="1"/>
</dbReference>
<organism evidence="2 3">
    <name type="scientific">Salsuginibacillus halophilus</name>
    <dbReference type="NCBI Taxonomy" id="517424"/>
    <lineage>
        <taxon>Bacteria</taxon>
        <taxon>Bacillati</taxon>
        <taxon>Bacillota</taxon>
        <taxon>Bacilli</taxon>
        <taxon>Bacillales</taxon>
        <taxon>Bacillaceae</taxon>
        <taxon>Salsuginibacillus</taxon>
    </lineage>
</organism>
<reference evidence="2 3" key="1">
    <citation type="submission" date="2018-03" db="EMBL/GenBank/DDBJ databases">
        <title>Genomic Encyclopedia of Type Strains, Phase III (KMG-III): the genomes of soil and plant-associated and newly described type strains.</title>
        <authorList>
            <person name="Whitman W."/>
        </authorList>
    </citation>
    <scope>NUCLEOTIDE SEQUENCE [LARGE SCALE GENOMIC DNA]</scope>
    <source>
        <strain evidence="2 3">CGMCC 1.07653</strain>
    </source>
</reference>
<gene>
    <name evidence="2" type="ORF">B0H94_106229</name>
</gene>
<keyword evidence="1" id="KW-0175">Coiled coil</keyword>
<protein>
    <submittedName>
        <fullName evidence="2">Uncharacterized protein DUF2508</fullName>
    </submittedName>
</protein>
<accession>A0A2P8HIC6</accession>
<dbReference type="Proteomes" id="UP000242310">
    <property type="component" value="Unassembled WGS sequence"/>
</dbReference>
<evidence type="ECO:0000313" key="2">
    <source>
        <dbReference type="EMBL" id="PSL45968.1"/>
    </source>
</evidence>
<keyword evidence="3" id="KW-1185">Reference proteome</keyword>
<evidence type="ECO:0000256" key="1">
    <source>
        <dbReference type="SAM" id="Coils"/>
    </source>
</evidence>
<dbReference type="AlphaFoldDB" id="A0A2P8HIC6"/>
<sequence length="70" mass="8533">MRLRKRKICEQENRRLIHHIERLKQELEQQRAYLEISVDPPLETVRQLQLSEAKYMLLLKEARHRGISRG</sequence>
<evidence type="ECO:0000313" key="3">
    <source>
        <dbReference type="Proteomes" id="UP000242310"/>
    </source>
</evidence>
<feature type="coiled-coil region" evidence="1">
    <location>
        <begin position="6"/>
        <end position="33"/>
    </location>
</feature>
<proteinExistence type="predicted"/>
<dbReference type="OrthoDB" id="2166610at2"/>
<dbReference type="InterPro" id="IPR019644">
    <property type="entry name" value="DUF2508"/>
</dbReference>
<comment type="caution">
    <text evidence="2">The sequence shown here is derived from an EMBL/GenBank/DDBJ whole genome shotgun (WGS) entry which is preliminary data.</text>
</comment>